<name>A0A523XTE6_UNCT6</name>
<evidence type="ECO:0000313" key="2">
    <source>
        <dbReference type="EMBL" id="TET82531.1"/>
    </source>
</evidence>
<proteinExistence type="predicted"/>
<gene>
    <name evidence="2" type="ORF">E3J38_02025</name>
</gene>
<feature type="domain" description="Type II restriction endonuclease EcoO109IR" evidence="1">
    <location>
        <begin position="7"/>
        <end position="182"/>
    </location>
</feature>
<reference evidence="2 3" key="1">
    <citation type="submission" date="2019-03" db="EMBL/GenBank/DDBJ databases">
        <title>Metabolic potential of uncultured bacteria and archaea associated with petroleum seepage in deep-sea sediments.</title>
        <authorList>
            <person name="Dong X."/>
            <person name="Hubert C."/>
        </authorList>
    </citation>
    <scope>NUCLEOTIDE SEQUENCE [LARGE SCALE GENOMIC DNA]</scope>
    <source>
        <strain evidence="2">E29_bin36</strain>
    </source>
</reference>
<dbReference type="InterPro" id="IPR032793">
    <property type="entry name" value="RE_EcoO109IR"/>
</dbReference>
<accession>A0A523XTE6</accession>
<dbReference type="CDD" id="cd22345">
    <property type="entry name" value="PDDEXK_nuclease"/>
    <property type="match status" value="1"/>
</dbReference>
<dbReference type="SUPFAM" id="SSF52980">
    <property type="entry name" value="Restriction endonuclease-like"/>
    <property type="match status" value="1"/>
</dbReference>
<dbReference type="Pfam" id="PF14511">
    <property type="entry name" value="RE_EcoO109I"/>
    <property type="match status" value="1"/>
</dbReference>
<sequence length="235" mass="27240">MDTRQRQQIKSIFEDFLRRRLNRVERLDLDDLNINPFLYRLLSHELEFQDARSIVKWRMEQFFERGTVTSFGGVLEDIARVFSEGTGVEGADIMKTKGEMRYYIQVKSGPNTVPKDMATQISTLLQSAQRRNRGSVALFGMCYGNEEQVSSIVHRYVQVDYLIGREFWEFISDEPDCIDQIYEIAAEVSRTFRDAEGRTLTQALDDKADELADEFGQLYSASGPEMWQSLLDRNS</sequence>
<evidence type="ECO:0000259" key="1">
    <source>
        <dbReference type="Pfam" id="PF14511"/>
    </source>
</evidence>
<evidence type="ECO:0000313" key="3">
    <source>
        <dbReference type="Proteomes" id="UP000315534"/>
    </source>
</evidence>
<organism evidence="2 3">
    <name type="scientific">candidate division TA06 bacterium</name>
    <dbReference type="NCBI Taxonomy" id="2250710"/>
    <lineage>
        <taxon>Bacteria</taxon>
        <taxon>Bacteria division TA06</taxon>
    </lineage>
</organism>
<dbReference type="Gene3D" id="1.10.3250.10">
    <property type="entry name" value="type ii restriction endonuclease, domain 1"/>
    <property type="match status" value="1"/>
</dbReference>
<protein>
    <recommendedName>
        <fullName evidence="1">Type II restriction endonuclease EcoO109IR domain-containing protein</fullName>
    </recommendedName>
</protein>
<dbReference type="EMBL" id="SOIP01000121">
    <property type="protein sequence ID" value="TET82531.1"/>
    <property type="molecule type" value="Genomic_DNA"/>
</dbReference>
<comment type="caution">
    <text evidence="2">The sequence shown here is derived from an EMBL/GenBank/DDBJ whole genome shotgun (WGS) entry which is preliminary data.</text>
</comment>
<dbReference type="AlphaFoldDB" id="A0A523XTE6"/>
<dbReference type="Proteomes" id="UP000315534">
    <property type="component" value="Unassembled WGS sequence"/>
</dbReference>
<dbReference type="InterPro" id="IPR011335">
    <property type="entry name" value="Restrct_endonuc-II-like"/>
</dbReference>